<evidence type="ECO:0000313" key="2">
    <source>
        <dbReference type="EMBL" id="SCG85841.1"/>
    </source>
</evidence>
<protein>
    <submittedName>
        <fullName evidence="2">Nucleic acid binding OB-fold tRNA/helicase-type</fullName>
    </submittedName>
</protein>
<dbReference type="Proteomes" id="UP000094707">
    <property type="component" value="Chromosome I"/>
</dbReference>
<dbReference type="InterPro" id="IPR058927">
    <property type="entry name" value="OB_2TM"/>
</dbReference>
<evidence type="ECO:0000256" key="1">
    <source>
        <dbReference type="SAM" id="Phobius"/>
    </source>
</evidence>
<accession>A0A1D3L2J7</accession>
<keyword evidence="2" id="KW-0067">ATP-binding</keyword>
<dbReference type="EMBL" id="LT607756">
    <property type="protein sequence ID" value="SCG85841.1"/>
    <property type="molecule type" value="Genomic_DNA"/>
</dbReference>
<organism evidence="2 3">
    <name type="scientific">Methanobacterium congolense</name>
    <dbReference type="NCBI Taxonomy" id="118062"/>
    <lineage>
        <taxon>Archaea</taxon>
        <taxon>Methanobacteriati</taxon>
        <taxon>Methanobacteriota</taxon>
        <taxon>Methanomada group</taxon>
        <taxon>Methanobacteria</taxon>
        <taxon>Methanobacteriales</taxon>
        <taxon>Methanobacteriaceae</taxon>
        <taxon>Methanobacterium</taxon>
    </lineage>
</organism>
<keyword evidence="1" id="KW-0812">Transmembrane</keyword>
<dbReference type="Pfam" id="PF26045">
    <property type="entry name" value="OB_2TM_halo"/>
    <property type="match status" value="1"/>
</dbReference>
<evidence type="ECO:0000313" key="3">
    <source>
        <dbReference type="Proteomes" id="UP000094707"/>
    </source>
</evidence>
<name>A0A1D3L2J7_9EURY</name>
<keyword evidence="2" id="KW-0378">Hydrolase</keyword>
<gene>
    <name evidence="2" type="ORF">MCBB_1283</name>
</gene>
<dbReference type="KEGG" id="mcub:MCBB_1283"/>
<keyword evidence="2" id="KW-0347">Helicase</keyword>
<sequence length="138" mass="16116">MIVLMFLCLYYNSNYQSHLEYPDSSLILKDYPLGGTVSVSGVVTNSYNDGFLLSDNYHGTAVNYHVLSNQKLEVGDEAEVLGTLIPNYTIKSSKILVITKFDYEFMLLRSFLVVIIFILLFRRYWRFNISRMEFRRVK</sequence>
<reference evidence="2 3" key="1">
    <citation type="submission" date="2016-08" db="EMBL/GenBank/DDBJ databases">
        <authorList>
            <person name="Seilhamer J.J."/>
        </authorList>
    </citation>
    <scope>NUCLEOTIDE SEQUENCE [LARGE SCALE GENOMIC DNA]</scope>
    <source>
        <strain evidence="2">Buetzberg</strain>
    </source>
</reference>
<dbReference type="AlphaFoldDB" id="A0A1D3L2J7"/>
<keyword evidence="1" id="KW-0472">Membrane</keyword>
<keyword evidence="2" id="KW-0547">Nucleotide-binding</keyword>
<dbReference type="OrthoDB" id="71578at2157"/>
<dbReference type="GeneID" id="30412125"/>
<dbReference type="RefSeq" id="WP_071908020.1">
    <property type="nucleotide sequence ID" value="NZ_LT607756.1"/>
</dbReference>
<keyword evidence="3" id="KW-1185">Reference proteome</keyword>
<proteinExistence type="predicted"/>
<dbReference type="GO" id="GO:0004386">
    <property type="term" value="F:helicase activity"/>
    <property type="evidence" value="ECO:0007669"/>
    <property type="project" value="UniProtKB-KW"/>
</dbReference>
<feature type="transmembrane region" description="Helical" evidence="1">
    <location>
        <begin position="106"/>
        <end position="125"/>
    </location>
</feature>
<keyword evidence="1" id="KW-1133">Transmembrane helix</keyword>